<protein>
    <submittedName>
        <fullName evidence="2">Uncharacterized protein</fullName>
    </submittedName>
</protein>
<organism evidence="2 3">
    <name type="scientific">Xylophilus rhododendri</name>
    <dbReference type="NCBI Taxonomy" id="2697032"/>
    <lineage>
        <taxon>Bacteria</taxon>
        <taxon>Pseudomonadati</taxon>
        <taxon>Pseudomonadota</taxon>
        <taxon>Betaproteobacteria</taxon>
        <taxon>Burkholderiales</taxon>
        <taxon>Xylophilus</taxon>
    </lineage>
</organism>
<dbReference type="Proteomes" id="UP000464787">
    <property type="component" value="Chromosome"/>
</dbReference>
<reference evidence="2 3" key="1">
    <citation type="submission" date="2020-01" db="EMBL/GenBank/DDBJ databases">
        <title>Genome sequencing of strain KACC 21265.</title>
        <authorList>
            <person name="Heo J."/>
            <person name="Kim S.-J."/>
            <person name="Kim J.-S."/>
            <person name="Hong S.-B."/>
            <person name="Kwon S.-W."/>
        </authorList>
    </citation>
    <scope>NUCLEOTIDE SEQUENCE [LARGE SCALE GENOMIC DNA]</scope>
    <source>
        <strain evidence="2 3">KACC 21265</strain>
    </source>
</reference>
<keyword evidence="3" id="KW-1185">Reference proteome</keyword>
<accession>A0A857J7N2</accession>
<dbReference type="KEGG" id="xyk:GT347_12725"/>
<evidence type="ECO:0000256" key="1">
    <source>
        <dbReference type="SAM" id="MobiDB-lite"/>
    </source>
</evidence>
<dbReference type="EMBL" id="CP047650">
    <property type="protein sequence ID" value="QHI98778.1"/>
    <property type="molecule type" value="Genomic_DNA"/>
</dbReference>
<dbReference type="RefSeq" id="WP_160552295.1">
    <property type="nucleotide sequence ID" value="NZ_CP047650.1"/>
</dbReference>
<feature type="region of interest" description="Disordered" evidence="1">
    <location>
        <begin position="317"/>
        <end position="337"/>
    </location>
</feature>
<sequence length="337" mass="36622">MHPLPPPRTLSVWPAGHPAHTTIDRTARAARRPTTPAAAHHGLPRVLDCLLGLCPRRPRGTTAPARSPDLATIPVPAASIELKDFSPPSGPAPQTRSIQATRLRAPAGDAMYRLLPAGFRERDELLAYSLPGVDGRKRYHEQQKPTAPAGLEMLNILTMDFSGQDFRTLGSRGELDTFVLARHGQPAARNYRDEDLRDFHNQPHAGRTELRLATGSLQPDGSMVFGKPCGNELVPAINASSSVGLRFLVRTADGQPQRHAVVVRCNGGPLYELTDPRQRVPRYRSAGSMLTAIKAWLHELGLPGETTQPFSLFYRAPRPASPEPAGPAATLARAGRF</sequence>
<evidence type="ECO:0000313" key="3">
    <source>
        <dbReference type="Proteomes" id="UP000464787"/>
    </source>
</evidence>
<dbReference type="AlphaFoldDB" id="A0A857J7N2"/>
<name>A0A857J7N2_9BURK</name>
<proteinExistence type="predicted"/>
<gene>
    <name evidence="2" type="ORF">GT347_12725</name>
</gene>
<evidence type="ECO:0000313" key="2">
    <source>
        <dbReference type="EMBL" id="QHI98778.1"/>
    </source>
</evidence>